<dbReference type="Proteomes" id="UP000809910">
    <property type="component" value="Unassembled WGS sequence"/>
</dbReference>
<evidence type="ECO:0000256" key="3">
    <source>
        <dbReference type="ARBA" id="ARBA00022538"/>
    </source>
</evidence>
<evidence type="ECO:0000313" key="13">
    <source>
        <dbReference type="Proteomes" id="UP000809910"/>
    </source>
</evidence>
<evidence type="ECO:0000256" key="1">
    <source>
        <dbReference type="ARBA" id="ARBA00022448"/>
    </source>
</evidence>
<comment type="caution">
    <text evidence="12">The sequence shown here is derived from an EMBL/GenBank/DDBJ whole genome shotgun (WGS) entry which is preliminary data.</text>
</comment>
<keyword evidence="13" id="KW-1185">Reference proteome</keyword>
<dbReference type="NCBIfam" id="TIGR00681">
    <property type="entry name" value="kdpC"/>
    <property type="match status" value="1"/>
</dbReference>
<dbReference type="PIRSF" id="PIRSF001296">
    <property type="entry name" value="K_ATPase_KdpC"/>
    <property type="match status" value="1"/>
</dbReference>
<sequence length="204" mass="22461">MFKEAVRQIRTAFILLVLLTVLTGLIYPLIVTGLAQFFFPWQANGSIITHNDTPVGSLLIGQSFTSPGYFWGRPSATNPFPYNGEASSGSNSGPSNPNFLLTVKERVTELKKYDVQQDSLVPVDLVTASGSGLDPEISPLAAMYQIPRIAKARQIPVQILEDLVQKHIQNRTYNLLGEQRVNVLQLNLALDNLRISHGQSTPES</sequence>
<evidence type="ECO:0000256" key="9">
    <source>
        <dbReference type="ARBA" id="ARBA00023065"/>
    </source>
</evidence>
<dbReference type="EMBL" id="JADWVN010000002">
    <property type="protein sequence ID" value="MBL7525054.1"/>
    <property type="molecule type" value="Genomic_DNA"/>
</dbReference>
<comment type="subunit">
    <text evidence="11">The system is composed of three essential subunits: KdpA, KdpB and KdpC.</text>
</comment>
<gene>
    <name evidence="11 12" type="primary">kdpC</name>
    <name evidence="12" type="ORF">I5282_00545</name>
</gene>
<dbReference type="InterPro" id="IPR003820">
    <property type="entry name" value="KdpC"/>
</dbReference>
<keyword evidence="3 11" id="KW-0633">Potassium transport</keyword>
<evidence type="ECO:0000256" key="10">
    <source>
        <dbReference type="ARBA" id="ARBA00023136"/>
    </source>
</evidence>
<dbReference type="HAMAP" id="MF_00276">
    <property type="entry name" value="KdpC"/>
    <property type="match status" value="1"/>
</dbReference>
<dbReference type="NCBIfam" id="NF001454">
    <property type="entry name" value="PRK00315.1"/>
    <property type="match status" value="1"/>
</dbReference>
<keyword evidence="4 11" id="KW-0812">Transmembrane</keyword>
<keyword evidence="1 11" id="KW-0813">Transport</keyword>
<dbReference type="Pfam" id="PF02669">
    <property type="entry name" value="KdpC"/>
    <property type="match status" value="1"/>
</dbReference>
<accession>A0ABS1W6U8</accession>
<keyword evidence="5 11" id="KW-0547">Nucleotide-binding</keyword>
<comment type="similarity">
    <text evidence="11">Belongs to the KdpC family.</text>
</comment>
<evidence type="ECO:0000256" key="6">
    <source>
        <dbReference type="ARBA" id="ARBA00022840"/>
    </source>
</evidence>
<organism evidence="12 13">
    <name type="scientific">Legionella bononiensis</name>
    <dbReference type="NCBI Taxonomy" id="2793102"/>
    <lineage>
        <taxon>Bacteria</taxon>
        <taxon>Pseudomonadati</taxon>
        <taxon>Pseudomonadota</taxon>
        <taxon>Gammaproteobacteria</taxon>
        <taxon>Legionellales</taxon>
        <taxon>Legionellaceae</taxon>
        <taxon>Legionella</taxon>
    </lineage>
</organism>
<dbReference type="RefSeq" id="WP_203107340.1">
    <property type="nucleotide sequence ID" value="NZ_JADOBG010000001.1"/>
</dbReference>
<evidence type="ECO:0000256" key="5">
    <source>
        <dbReference type="ARBA" id="ARBA00022741"/>
    </source>
</evidence>
<keyword evidence="8 11" id="KW-1133">Transmembrane helix</keyword>
<feature type="transmembrane region" description="Helical" evidence="11">
    <location>
        <begin position="12"/>
        <end position="39"/>
    </location>
</feature>
<evidence type="ECO:0000256" key="8">
    <source>
        <dbReference type="ARBA" id="ARBA00022989"/>
    </source>
</evidence>
<reference evidence="12 13" key="1">
    <citation type="submission" date="2020-12" db="EMBL/GenBank/DDBJ databases">
        <title>WGS of Legionella: environmental sample.</title>
        <authorList>
            <person name="Cristino S."/>
            <person name="Girolamini L."/>
            <person name="Salaris S."/>
            <person name="Pascale M.R."/>
            <person name="Mazzotta M."/>
            <person name="Orsini M."/>
            <person name="Grottola A."/>
        </authorList>
    </citation>
    <scope>NUCLEOTIDE SEQUENCE [LARGE SCALE GENOMIC DNA]</scope>
    <source>
        <strain evidence="12 13">30cs62</strain>
    </source>
</reference>
<comment type="subcellular location">
    <subcellularLocation>
        <location evidence="11">Cell membrane</location>
        <topology evidence="11">Single-pass membrane protein</topology>
    </subcellularLocation>
</comment>
<dbReference type="PANTHER" id="PTHR30042">
    <property type="entry name" value="POTASSIUM-TRANSPORTING ATPASE C CHAIN"/>
    <property type="match status" value="1"/>
</dbReference>
<keyword evidence="6 11" id="KW-0067">ATP-binding</keyword>
<keyword evidence="2 11" id="KW-1003">Cell membrane</keyword>
<evidence type="ECO:0000256" key="4">
    <source>
        <dbReference type="ARBA" id="ARBA00022692"/>
    </source>
</evidence>
<evidence type="ECO:0000256" key="11">
    <source>
        <dbReference type="HAMAP-Rule" id="MF_00276"/>
    </source>
</evidence>
<keyword evidence="10 11" id="KW-0472">Membrane</keyword>
<proteinExistence type="inferred from homology"/>
<evidence type="ECO:0000313" key="12">
    <source>
        <dbReference type="EMBL" id="MBL7525054.1"/>
    </source>
</evidence>
<keyword evidence="9 11" id="KW-0406">Ion transport</keyword>
<evidence type="ECO:0000256" key="7">
    <source>
        <dbReference type="ARBA" id="ARBA00022958"/>
    </source>
</evidence>
<name>A0ABS1W6U8_9GAMM</name>
<keyword evidence="7 11" id="KW-0630">Potassium</keyword>
<comment type="function">
    <text evidence="11">Part of the high-affinity ATP-driven potassium transport (or Kdp) system, which catalyzes the hydrolysis of ATP coupled with the electrogenic transport of potassium into the cytoplasm. This subunit acts as a catalytic chaperone that increases the ATP-binding affinity of the ATP-hydrolyzing subunit KdpB by the formation of a transient KdpB/KdpC/ATP ternary complex.</text>
</comment>
<protein>
    <recommendedName>
        <fullName evidence="11">Potassium-transporting ATPase KdpC subunit</fullName>
    </recommendedName>
    <alternativeName>
        <fullName evidence="11">ATP phosphohydrolase [potassium-transporting] C chain</fullName>
    </alternativeName>
    <alternativeName>
        <fullName evidence="11">Potassium-binding and translocating subunit C</fullName>
    </alternativeName>
    <alternativeName>
        <fullName evidence="11">Potassium-translocating ATPase C chain</fullName>
    </alternativeName>
</protein>
<evidence type="ECO:0000256" key="2">
    <source>
        <dbReference type="ARBA" id="ARBA00022475"/>
    </source>
</evidence>
<dbReference type="PANTHER" id="PTHR30042:SF2">
    <property type="entry name" value="POTASSIUM-TRANSPORTING ATPASE KDPC SUBUNIT"/>
    <property type="match status" value="1"/>
</dbReference>